<dbReference type="Proteomes" id="UP000215590">
    <property type="component" value="Unassembled WGS sequence"/>
</dbReference>
<reference evidence="1 2" key="1">
    <citation type="submission" date="2017-07" db="EMBL/GenBank/DDBJ databases">
        <title>Phylogenetic study on the rhizospheric bacterium Ochrobactrum sp. A44.</title>
        <authorList>
            <person name="Krzyzanowska D.M."/>
            <person name="Ossowicki A."/>
            <person name="Rajewska M."/>
            <person name="Maciag T."/>
            <person name="Kaczynski Z."/>
            <person name="Czerwicka M."/>
            <person name="Jafra S."/>
        </authorList>
    </citation>
    <scope>NUCLEOTIDE SEQUENCE [LARGE SCALE GENOMIC DNA]</scope>
    <source>
        <strain evidence="1 2">DSM 7216</strain>
    </source>
</reference>
<comment type="caution">
    <text evidence="1">The sequence shown here is derived from an EMBL/GenBank/DDBJ whole genome shotgun (WGS) entry which is preliminary data.</text>
</comment>
<evidence type="ECO:0000313" key="2">
    <source>
        <dbReference type="Proteomes" id="UP000215590"/>
    </source>
</evidence>
<sequence length="208" mass="23336">MSHFGDCWITENAHVYDNAHVSKRALATHAAELFGNAILTDRARAMNSSKIFGNGVVDRDITLFEDVMIIGKIDFIKNDFDELDGKNGLIAAGDFNIFLMRSEKHYPDTYSENFSYSEFIQIVPKDAAVDDGFGLAVFYEGNHICQSYIPKTDAFVDGKKIAIVDPDAHMAVSRFLDFLANKINLEDRNNLKEILNWHIKPLKVLGSG</sequence>
<gene>
    <name evidence="1" type="ORF">CEV31_4297</name>
</gene>
<organism evidence="1 2">
    <name type="scientific">Brucella thiophenivorans</name>
    <dbReference type="NCBI Taxonomy" id="571255"/>
    <lineage>
        <taxon>Bacteria</taxon>
        <taxon>Pseudomonadati</taxon>
        <taxon>Pseudomonadota</taxon>
        <taxon>Alphaproteobacteria</taxon>
        <taxon>Hyphomicrobiales</taxon>
        <taxon>Brucellaceae</taxon>
        <taxon>Brucella/Ochrobactrum group</taxon>
        <taxon>Brucella</taxon>
    </lineage>
</organism>
<keyword evidence="2" id="KW-1185">Reference proteome</keyword>
<dbReference type="AlphaFoldDB" id="A0A256FTT0"/>
<accession>A0A256FTT0</accession>
<name>A0A256FTT0_9HYPH</name>
<dbReference type="InterPro" id="IPR011004">
    <property type="entry name" value="Trimer_LpxA-like_sf"/>
</dbReference>
<protein>
    <submittedName>
        <fullName evidence="1">Uncharacterized protein</fullName>
    </submittedName>
</protein>
<evidence type="ECO:0000313" key="1">
    <source>
        <dbReference type="EMBL" id="OYR18285.1"/>
    </source>
</evidence>
<proteinExistence type="predicted"/>
<dbReference type="EMBL" id="NNRJ01000027">
    <property type="protein sequence ID" value="OYR18285.1"/>
    <property type="molecule type" value="Genomic_DNA"/>
</dbReference>
<dbReference type="SUPFAM" id="SSF51161">
    <property type="entry name" value="Trimeric LpxA-like enzymes"/>
    <property type="match status" value="1"/>
</dbReference>